<dbReference type="EMBL" id="HACG01032474">
    <property type="protein sequence ID" value="CEK79339.1"/>
    <property type="molecule type" value="Transcribed_RNA"/>
</dbReference>
<name>A0A0B7AEB1_9EUPU</name>
<gene>
    <name evidence="1" type="primary">ORF114879</name>
</gene>
<reference evidence="1" key="1">
    <citation type="submission" date="2014-12" db="EMBL/GenBank/DDBJ databases">
        <title>Insight into the proteome of Arion vulgaris.</title>
        <authorList>
            <person name="Aradska J."/>
            <person name="Bulat T."/>
            <person name="Smidak R."/>
            <person name="Sarate P."/>
            <person name="Gangsoo J."/>
            <person name="Sialana F."/>
            <person name="Bilban M."/>
            <person name="Lubec G."/>
        </authorList>
    </citation>
    <scope>NUCLEOTIDE SEQUENCE</scope>
    <source>
        <tissue evidence="1">Skin</tissue>
    </source>
</reference>
<accession>A0A0B7AEB1</accession>
<dbReference type="AlphaFoldDB" id="A0A0B7AEB1"/>
<proteinExistence type="predicted"/>
<protein>
    <submittedName>
        <fullName evidence="1">Uncharacterized protein</fullName>
    </submittedName>
</protein>
<organism evidence="1">
    <name type="scientific">Arion vulgaris</name>
    <dbReference type="NCBI Taxonomy" id="1028688"/>
    <lineage>
        <taxon>Eukaryota</taxon>
        <taxon>Metazoa</taxon>
        <taxon>Spiralia</taxon>
        <taxon>Lophotrochozoa</taxon>
        <taxon>Mollusca</taxon>
        <taxon>Gastropoda</taxon>
        <taxon>Heterobranchia</taxon>
        <taxon>Euthyneura</taxon>
        <taxon>Panpulmonata</taxon>
        <taxon>Eupulmonata</taxon>
        <taxon>Stylommatophora</taxon>
        <taxon>Helicina</taxon>
        <taxon>Arionoidea</taxon>
        <taxon>Arionidae</taxon>
        <taxon>Arion</taxon>
    </lineage>
</organism>
<evidence type="ECO:0000313" key="1">
    <source>
        <dbReference type="EMBL" id="CEK79339.1"/>
    </source>
</evidence>
<sequence>MLLLDVEVVQEACNRIIVKINCKLQLHKFEKFTENFNNINFENQLHYKLQLQLSII</sequence>